<gene>
    <name evidence="1" type="ORF">ENN04_03535</name>
</gene>
<sequence length="273" mass="32228">MSKKVKKVMVIDSQWYLGADQVHLITQLRKIFPEAPIYFSVNTKADHWQKVGEKLRSLWENRGVHLEETEKIEMDMIDKLASKHKAEKVVIGTNDSILLTTLTEHPMLRPIYLRITYKRNRYEWLKPHPVFEELREIGYTVIDMRLANRVEGSLARILGLSFDAVLKLWDEKERFEESVQTTREKVLPKMGGELTLQDFKDMCFKERIAYPFESAYFLAYYGDIKLRNNHGNVLLLRNVNTSTEAEEQEDLPKDILSRIFQPFLRFFSKPEKE</sequence>
<organism evidence="1">
    <name type="scientific">Thermocrinis ruber</name>
    <dbReference type="NCBI Taxonomy" id="75906"/>
    <lineage>
        <taxon>Bacteria</taxon>
        <taxon>Pseudomonadati</taxon>
        <taxon>Aquificota</taxon>
        <taxon>Aquificia</taxon>
        <taxon>Aquificales</taxon>
        <taxon>Aquificaceae</taxon>
        <taxon>Thermocrinis</taxon>
    </lineage>
</organism>
<protein>
    <submittedName>
        <fullName evidence="1">Uncharacterized protein</fullName>
    </submittedName>
</protein>
<reference evidence="1" key="1">
    <citation type="journal article" date="2020" name="mSystems">
        <title>Genome- and Community-Level Interaction Insights into Carbon Utilization and Element Cycling Functions of Hydrothermarchaeota in Hydrothermal Sediment.</title>
        <authorList>
            <person name="Zhou Z."/>
            <person name="Liu Y."/>
            <person name="Xu W."/>
            <person name="Pan J."/>
            <person name="Luo Z.H."/>
            <person name="Li M."/>
        </authorList>
    </citation>
    <scope>NUCLEOTIDE SEQUENCE [LARGE SCALE GENOMIC DNA]</scope>
    <source>
        <strain evidence="1">SpSt-114</strain>
    </source>
</reference>
<evidence type="ECO:0000313" key="1">
    <source>
        <dbReference type="EMBL" id="HHO73690.1"/>
    </source>
</evidence>
<accession>A0A7C5WYN8</accession>
<proteinExistence type="predicted"/>
<name>A0A7C5WYN8_9AQUI</name>
<dbReference type="EMBL" id="DSAC01000043">
    <property type="protein sequence ID" value="HHO73690.1"/>
    <property type="molecule type" value="Genomic_DNA"/>
</dbReference>
<dbReference type="AlphaFoldDB" id="A0A7C5WYN8"/>
<comment type="caution">
    <text evidence="1">The sequence shown here is derived from an EMBL/GenBank/DDBJ whole genome shotgun (WGS) entry which is preliminary data.</text>
</comment>